<gene>
    <name evidence="3" type="ORF">SAMN05192564_107224</name>
</gene>
<name>A0A1H4H6U2_9BURK</name>
<dbReference type="AlphaFoldDB" id="A0A1H4H6U2"/>
<evidence type="ECO:0000259" key="2">
    <source>
        <dbReference type="Pfam" id="PF07978"/>
    </source>
</evidence>
<keyword evidence="4" id="KW-1185">Reference proteome</keyword>
<dbReference type="InterPro" id="IPR011008">
    <property type="entry name" value="Dimeric_a/b-barrel"/>
</dbReference>
<evidence type="ECO:0000256" key="1">
    <source>
        <dbReference type="ARBA" id="ARBA00005291"/>
    </source>
</evidence>
<evidence type="ECO:0000313" key="3">
    <source>
        <dbReference type="EMBL" id="SEB16808.1"/>
    </source>
</evidence>
<dbReference type="STRING" id="83784.SAMN05192564_107224"/>
<dbReference type="Pfam" id="PF07978">
    <property type="entry name" value="NIPSNAP"/>
    <property type="match status" value="2"/>
</dbReference>
<comment type="similarity">
    <text evidence="1">Belongs to the NipSnap family.</text>
</comment>
<dbReference type="SUPFAM" id="SSF54909">
    <property type="entry name" value="Dimeric alpha+beta barrel"/>
    <property type="match status" value="2"/>
</dbReference>
<proteinExistence type="inferred from homology"/>
<organism evidence="3 4">
    <name type="scientific">Paraburkholderia sartisoli</name>
    <dbReference type="NCBI Taxonomy" id="83784"/>
    <lineage>
        <taxon>Bacteria</taxon>
        <taxon>Pseudomonadati</taxon>
        <taxon>Pseudomonadota</taxon>
        <taxon>Betaproteobacteria</taxon>
        <taxon>Burkholderiales</taxon>
        <taxon>Burkholderiaceae</taxon>
        <taxon>Paraburkholderia</taxon>
    </lineage>
</organism>
<dbReference type="Proteomes" id="UP000198638">
    <property type="component" value="Unassembled WGS sequence"/>
</dbReference>
<dbReference type="PANTHER" id="PTHR21017:SF17">
    <property type="entry name" value="PROTEIN NIPSNAP"/>
    <property type="match status" value="1"/>
</dbReference>
<accession>A0A1H4H6U2</accession>
<feature type="domain" description="NIPSNAP" evidence="2">
    <location>
        <begin position="4"/>
        <end position="99"/>
    </location>
</feature>
<sequence>MLIEHRSYTLRPGAADLFWDAQRERGDDGLQPILERLIGSFATCTGSLDQIVSLYRYDSFDDWQTRLLGLYGRAELQAYFERVRPLIVRQESRFLVPAPLPELTPHWGNGHDWLASQGPLFSAPRRAGVVEETTLDFAAGGVPACWNAFRQHALAEDPAAMEGLFGGFSSVVGALNQVLLYRFFPDVEAWSSHRVALQASAKWNSFMHGIAPLTACSNRQLLAPSRIGDMSPMFGDRDADQSRERR</sequence>
<reference evidence="4" key="1">
    <citation type="submission" date="2016-10" db="EMBL/GenBank/DDBJ databases">
        <authorList>
            <person name="Varghese N."/>
            <person name="Submissions S."/>
        </authorList>
    </citation>
    <scope>NUCLEOTIDE SEQUENCE [LARGE SCALE GENOMIC DNA]</scope>
    <source>
        <strain evidence="4">LMG 24000</strain>
    </source>
</reference>
<dbReference type="EMBL" id="FNRQ01000007">
    <property type="protein sequence ID" value="SEB16808.1"/>
    <property type="molecule type" value="Genomic_DNA"/>
</dbReference>
<dbReference type="PANTHER" id="PTHR21017">
    <property type="entry name" value="NIPSNAP-RELATED"/>
    <property type="match status" value="1"/>
</dbReference>
<protein>
    <submittedName>
        <fullName evidence="3">NIPSNAP protein</fullName>
    </submittedName>
</protein>
<feature type="domain" description="NIPSNAP" evidence="2">
    <location>
        <begin position="134"/>
        <end position="224"/>
    </location>
</feature>
<dbReference type="OrthoDB" id="8905985at2"/>
<dbReference type="Gene3D" id="3.30.70.100">
    <property type="match status" value="2"/>
</dbReference>
<dbReference type="RefSeq" id="WP_090536339.1">
    <property type="nucleotide sequence ID" value="NZ_FNRQ01000007.1"/>
</dbReference>
<evidence type="ECO:0000313" key="4">
    <source>
        <dbReference type="Proteomes" id="UP000198638"/>
    </source>
</evidence>
<dbReference type="InterPro" id="IPR051557">
    <property type="entry name" value="NipSnap_domain"/>
</dbReference>
<dbReference type="InterPro" id="IPR012577">
    <property type="entry name" value="NIPSNAP"/>
</dbReference>